<evidence type="ECO:0000256" key="1">
    <source>
        <dbReference type="SAM" id="Coils"/>
    </source>
</evidence>
<keyword evidence="1" id="KW-0175">Coiled coil</keyword>
<evidence type="ECO:0000313" key="5">
    <source>
        <dbReference type="RefSeq" id="XP_022329525.1"/>
    </source>
</evidence>
<feature type="region of interest" description="Disordered" evidence="2">
    <location>
        <begin position="315"/>
        <end position="364"/>
    </location>
</feature>
<reference evidence="5" key="2">
    <citation type="submission" date="2025-04" db="UniProtKB">
        <authorList>
            <consortium name="RefSeq"/>
        </authorList>
    </citation>
    <scope>IDENTIFICATION</scope>
    <source>
        <tissue evidence="5">Whole sample</tissue>
    </source>
</reference>
<dbReference type="OrthoDB" id="6160610at2759"/>
<proteinExistence type="predicted"/>
<feature type="compositionally biased region" description="Basic and acidic residues" evidence="2">
    <location>
        <begin position="20"/>
        <end position="32"/>
    </location>
</feature>
<gene>
    <name evidence="4 5" type="primary">LOC111128267</name>
</gene>
<evidence type="ECO:0000256" key="2">
    <source>
        <dbReference type="SAM" id="MobiDB-lite"/>
    </source>
</evidence>
<name>A0A8B8DP21_CRAVI</name>
<keyword evidence="3" id="KW-1185">Reference proteome</keyword>
<dbReference type="KEGG" id="cvn:111128267"/>
<feature type="compositionally biased region" description="Basic and acidic residues" evidence="2">
    <location>
        <begin position="261"/>
        <end position="272"/>
    </location>
</feature>
<protein>
    <submittedName>
        <fullName evidence="4 5">Uncharacterized protein LOC111128267</fullName>
    </submittedName>
</protein>
<evidence type="ECO:0000313" key="3">
    <source>
        <dbReference type="Proteomes" id="UP000694844"/>
    </source>
</evidence>
<feature type="region of interest" description="Disordered" evidence="2">
    <location>
        <begin position="1"/>
        <end position="32"/>
    </location>
</feature>
<dbReference type="Proteomes" id="UP000694844">
    <property type="component" value="Chromosome 1"/>
</dbReference>
<reference evidence="3" key="1">
    <citation type="submission" date="2024-06" db="UniProtKB">
        <authorList>
            <consortium name="RefSeq"/>
        </authorList>
    </citation>
    <scope>NUCLEOTIDE SEQUENCE [LARGE SCALE GENOMIC DNA]</scope>
    <source>
        <tissue evidence="4">Whole sample</tissue>
    </source>
</reference>
<evidence type="ECO:0000313" key="4">
    <source>
        <dbReference type="RefSeq" id="XP_022329517.1"/>
    </source>
</evidence>
<dbReference type="RefSeq" id="XP_022329525.1">
    <property type="nucleotide sequence ID" value="XM_022473817.1"/>
</dbReference>
<organism evidence="3 5">
    <name type="scientific">Crassostrea virginica</name>
    <name type="common">Eastern oyster</name>
    <dbReference type="NCBI Taxonomy" id="6565"/>
    <lineage>
        <taxon>Eukaryota</taxon>
        <taxon>Metazoa</taxon>
        <taxon>Spiralia</taxon>
        <taxon>Lophotrochozoa</taxon>
        <taxon>Mollusca</taxon>
        <taxon>Bivalvia</taxon>
        <taxon>Autobranchia</taxon>
        <taxon>Pteriomorphia</taxon>
        <taxon>Ostreida</taxon>
        <taxon>Ostreoidea</taxon>
        <taxon>Ostreidae</taxon>
        <taxon>Crassostrea</taxon>
    </lineage>
</organism>
<feature type="coiled-coil region" evidence="1">
    <location>
        <begin position="145"/>
        <end position="232"/>
    </location>
</feature>
<dbReference type="GeneID" id="111128267"/>
<dbReference type="RefSeq" id="XP_022329517.1">
    <property type="nucleotide sequence ID" value="XM_022473809.1"/>
</dbReference>
<accession>A0A8B8DP21</accession>
<sequence>MNENQTIKLKRGQSLILPSPRKDDKLGKIPEDDQIVKLKPTDNVRTSVARGQNSVQPSTQARLARQSTNLSIINAKRRPNKKPNLQVPTSQKLNQLLIGKEALTGNKMKDVENSYKQIEVLYMEALPKLGNLIDISENVSFLELFKELVEQYENANTKIDELLQNNEDLNMKNTELENRIREFSEYNKKECGKLKNQIDEKGVENQRLVDVIQRLEEENKEKSEKINYLQAQIVQAAKFSQVVCPECKAISQGDSKDCRVHEANGKEKDTEQHQQQQYPPLIHCMGSFSARNTRRIVKSESELYTILRSPKPFKPLSAGRDLLSSPLSTPRSSTPRSSTLRLSSLSPNKISSRKALQDTTTETQRWDILTQQEDHWNTRSNTEFSYSSSHISFANSSLSSSRENSELSFVNTGSPCSL</sequence>
<dbReference type="AlphaFoldDB" id="A0A8B8DP21"/>
<feature type="compositionally biased region" description="Low complexity" evidence="2">
    <location>
        <begin position="322"/>
        <end position="347"/>
    </location>
</feature>
<feature type="region of interest" description="Disordered" evidence="2">
    <location>
        <begin position="261"/>
        <end position="280"/>
    </location>
</feature>